<feature type="compositionally biased region" description="Acidic residues" evidence="5">
    <location>
        <begin position="234"/>
        <end position="277"/>
    </location>
</feature>
<dbReference type="InterPro" id="IPR010301">
    <property type="entry name" value="RRP1"/>
</dbReference>
<dbReference type="PANTHER" id="PTHR13026:SF0">
    <property type="entry name" value="RIBOSOMAL RNA PROCESSING 1B"/>
    <property type="match status" value="1"/>
</dbReference>
<proteinExistence type="inferred from homology"/>
<protein>
    <submittedName>
        <fullName evidence="6">Uncharacterized protein</fullName>
    </submittedName>
</protein>
<dbReference type="EnsemblMetazoa" id="XM_038209051.1">
    <property type="protein sequence ID" value="XP_038064979.1"/>
    <property type="gene ID" value="LOC119735356"/>
</dbReference>
<dbReference type="RefSeq" id="XP_038064979.1">
    <property type="nucleotide sequence ID" value="XM_038209051.1"/>
</dbReference>
<keyword evidence="4" id="KW-0539">Nucleus</keyword>
<dbReference type="OrthoDB" id="2019504at2759"/>
<keyword evidence="7" id="KW-1185">Reference proteome</keyword>
<dbReference type="GO" id="GO:0006364">
    <property type="term" value="P:rRNA processing"/>
    <property type="evidence" value="ECO:0007669"/>
    <property type="project" value="UniProtKB-KW"/>
</dbReference>
<evidence type="ECO:0000256" key="2">
    <source>
        <dbReference type="ARBA" id="ARBA00006374"/>
    </source>
</evidence>
<feature type="compositionally biased region" description="Polar residues" evidence="5">
    <location>
        <begin position="645"/>
        <end position="660"/>
    </location>
</feature>
<feature type="compositionally biased region" description="Acidic residues" evidence="5">
    <location>
        <begin position="403"/>
        <end position="418"/>
    </location>
</feature>
<evidence type="ECO:0000256" key="1">
    <source>
        <dbReference type="ARBA" id="ARBA00004123"/>
    </source>
</evidence>
<evidence type="ECO:0000313" key="7">
    <source>
        <dbReference type="Proteomes" id="UP000887568"/>
    </source>
</evidence>
<feature type="compositionally biased region" description="Basic and acidic residues" evidence="5">
    <location>
        <begin position="692"/>
        <end position="702"/>
    </location>
</feature>
<feature type="compositionally biased region" description="Basic residues" evidence="5">
    <location>
        <begin position="423"/>
        <end position="434"/>
    </location>
</feature>
<keyword evidence="3" id="KW-0698">rRNA processing</keyword>
<evidence type="ECO:0000256" key="5">
    <source>
        <dbReference type="SAM" id="MobiDB-lite"/>
    </source>
</evidence>
<organism evidence="6 7">
    <name type="scientific">Patiria miniata</name>
    <name type="common">Bat star</name>
    <name type="synonym">Asterina miniata</name>
    <dbReference type="NCBI Taxonomy" id="46514"/>
    <lineage>
        <taxon>Eukaryota</taxon>
        <taxon>Metazoa</taxon>
        <taxon>Echinodermata</taxon>
        <taxon>Eleutherozoa</taxon>
        <taxon>Asterozoa</taxon>
        <taxon>Asteroidea</taxon>
        <taxon>Valvatacea</taxon>
        <taxon>Valvatida</taxon>
        <taxon>Asterinidae</taxon>
        <taxon>Patiria</taxon>
    </lineage>
</organism>
<feature type="compositionally biased region" description="Basic and acidic residues" evidence="5">
    <location>
        <begin position="607"/>
        <end position="628"/>
    </location>
</feature>
<dbReference type="Proteomes" id="UP000887568">
    <property type="component" value="Unplaced"/>
</dbReference>
<comment type="subcellular location">
    <subcellularLocation>
        <location evidence="1">Nucleus</location>
    </subcellularLocation>
</comment>
<comment type="similarity">
    <text evidence="2">Belongs to the RRP1 family.</text>
</comment>
<evidence type="ECO:0000313" key="6">
    <source>
        <dbReference type="EnsemblMetazoa" id="XP_038064979.1"/>
    </source>
</evidence>
<feature type="compositionally biased region" description="Basic residues" evidence="5">
    <location>
        <begin position="815"/>
        <end position="824"/>
    </location>
</feature>
<feature type="compositionally biased region" description="Basic and acidic residues" evidence="5">
    <location>
        <begin position="450"/>
        <end position="491"/>
    </location>
</feature>
<feature type="region of interest" description="Disordered" evidence="5">
    <location>
        <begin position="234"/>
        <end position="283"/>
    </location>
</feature>
<feature type="compositionally biased region" description="Low complexity" evidence="5">
    <location>
        <begin position="553"/>
        <end position="566"/>
    </location>
</feature>
<evidence type="ECO:0000256" key="4">
    <source>
        <dbReference type="ARBA" id="ARBA00023242"/>
    </source>
</evidence>
<feature type="compositionally biased region" description="Basic and acidic residues" evidence="5">
    <location>
        <begin position="534"/>
        <end position="552"/>
    </location>
</feature>
<dbReference type="GO" id="GO:0005634">
    <property type="term" value="C:nucleus"/>
    <property type="evidence" value="ECO:0007669"/>
    <property type="project" value="UniProtKB-SubCell"/>
</dbReference>
<dbReference type="PANTHER" id="PTHR13026">
    <property type="entry name" value="NNP-1 PROTEIN NOVEL NUCLEAR PROTEIN 1 NOP52"/>
    <property type="match status" value="1"/>
</dbReference>
<evidence type="ECO:0000256" key="3">
    <source>
        <dbReference type="ARBA" id="ARBA00022552"/>
    </source>
</evidence>
<sequence>MATTMEENFKFGLDIHFAQRLAGNVTKIRERTVKKLKRWIAARSLKQGDVGMESELMRLWKGLFYCMWMCDKPVIQEEMADKIAELVHSFTTPKGAMAFFDAFLLTMKREWIGIDRLRMDKFFMFVRRCLRQVLVVLRNNNWEDSIVEQFLAVLCKTPLSADPEASPDGLRYHFIDIYKEELARCAGQELTPSVQVMKLIDPFCVLVTTTRNKTLLKVILRGFFQEIIDESDVGFRDESEDEGIDSGEEEKEEGDKDEGDKEQEENEENLEEEDNEEEEKKKKYVRKERPKLKYDYEAIAERLFTLASQQSTPGFVRRKVYTMVKKFRDLKEGVFPDYNVGSLMDYQDDDDETEQKYGDRPPPEKQKKPRRRGGKQVRERRLAKAQIETAREARQTGKRFADDSDEEELMDEEAEEKEEDQKKKKRRRRKKKLKKVDGETEEATTTGAAGEKEKSSETEDGKKEPEEGDESSKQEEIVEKEPIVEEKKAVEEIIVTAAKPSPGTDEPDGGTKKKRGRKRKSEASQNEVAVPVLDHGDALKESETADNEETKTDATAMETAVATETASPSAGSETKSNRKQKGKQGKRKSNVGGVERGEASNLGDSVDAAHKSDAVQSKEEIIPPKDEVQINLFPVSELSKDSATTKDTSLQLSTGSSQKLSAGGKQKTEQPFAAFQTVSTPPALVRRKVVRKAGEPKTEPPRKTKSRLSGLSDDTDSDQPTPRKRVKIALGLNKAHASKDYKKQLESSPGIPFDGSKKPTQSVLKTPSPKPRPPTKKKTATPTFKTPSPKIIKEAGVKSSSKKRRSPKTTPNLRRSSRLKPTHK</sequence>
<dbReference type="GeneID" id="119735356"/>
<feature type="compositionally biased region" description="Basic residues" evidence="5">
    <location>
        <begin position="577"/>
        <end position="589"/>
    </location>
</feature>
<feature type="region of interest" description="Disordered" evidence="5">
    <location>
        <begin position="337"/>
        <end position="824"/>
    </location>
</feature>
<accession>A0A914ANG6</accession>
<feature type="compositionally biased region" description="Basic and acidic residues" evidence="5">
    <location>
        <begin position="389"/>
        <end position="402"/>
    </location>
</feature>
<feature type="compositionally biased region" description="Low complexity" evidence="5">
    <location>
        <begin position="780"/>
        <end position="790"/>
    </location>
</feature>
<dbReference type="AlphaFoldDB" id="A0A914ANG6"/>
<name>A0A914ANG6_PATMI</name>
<dbReference type="OMA" id="PPALYCK"/>
<feature type="compositionally biased region" description="Basic and acidic residues" evidence="5">
    <location>
        <begin position="354"/>
        <end position="366"/>
    </location>
</feature>
<reference evidence="6" key="1">
    <citation type="submission" date="2022-11" db="UniProtKB">
        <authorList>
            <consortium name="EnsemblMetazoa"/>
        </authorList>
    </citation>
    <scope>IDENTIFICATION</scope>
</reference>
<dbReference type="Pfam" id="PF05997">
    <property type="entry name" value="Nop52"/>
    <property type="match status" value="1"/>
</dbReference>
<dbReference type="GO" id="GO:0030688">
    <property type="term" value="C:preribosome, small subunit precursor"/>
    <property type="evidence" value="ECO:0007669"/>
    <property type="project" value="InterPro"/>
</dbReference>